<dbReference type="EMBL" id="AP024601">
    <property type="protein sequence ID" value="BCU82011.1"/>
    <property type="molecule type" value="Genomic_DNA"/>
</dbReference>
<keyword evidence="2" id="KW-0269">Exonuclease</keyword>
<dbReference type="InterPro" id="IPR004843">
    <property type="entry name" value="Calcineurin-like_PHP"/>
</dbReference>
<keyword evidence="2" id="KW-0378">Hydrolase</keyword>
<evidence type="ECO:0000313" key="3">
    <source>
        <dbReference type="Proteomes" id="UP000677436"/>
    </source>
</evidence>
<protein>
    <submittedName>
        <fullName evidence="2">Exonuclease SbcD</fullName>
    </submittedName>
</protein>
<dbReference type="Gene3D" id="3.60.21.10">
    <property type="match status" value="1"/>
</dbReference>
<dbReference type="GO" id="GO:0004527">
    <property type="term" value="F:exonuclease activity"/>
    <property type="evidence" value="ECO:0007669"/>
    <property type="project" value="UniProtKB-KW"/>
</dbReference>
<organism evidence="2 3">
    <name type="scientific">Polycladomyces abyssicola</name>
    <dbReference type="NCBI Taxonomy" id="1125966"/>
    <lineage>
        <taxon>Bacteria</taxon>
        <taxon>Bacillati</taxon>
        <taxon>Bacillota</taxon>
        <taxon>Bacilli</taxon>
        <taxon>Bacillales</taxon>
        <taxon>Thermoactinomycetaceae</taxon>
        <taxon>Polycladomyces</taxon>
    </lineage>
</organism>
<sequence length="330" mass="37160">MRLLYLTDTHIRGTSPRSRTDDFPTAMRRKLEEVIQLAHDRQVDAVLHGGDFFDRPDLSPAVVREFASLLRRLKVPLYTIAGNHDIYGHNPDTVDRSMLGLLDAFGVIRLLRPGETVKLERGGVTVQLSGQPFHHELDKRDPGLDYAVSNVTGADFCVHMVHGMAVDRHLPEGVPHTLLDHLWFDSVDVLLTGHYHAGFPVQRREGRYIVNPGALARINNHPSEMRRQPQVALLTFAESVQVELIALQCAAKGTDVLDRSYLEQAAYREEKLAAFVRQVRATGEFQGIDAIDIIEEIARLEGIEPDVKYEAMRRIAIVQERLGTEGGRER</sequence>
<gene>
    <name evidence="2" type="ORF">JIR001_17940</name>
</gene>
<keyword evidence="3" id="KW-1185">Reference proteome</keyword>
<dbReference type="AlphaFoldDB" id="A0A8D5UGF9"/>
<name>A0A8D5UGF9_9BACL</name>
<proteinExistence type="predicted"/>
<dbReference type="SUPFAM" id="SSF56300">
    <property type="entry name" value="Metallo-dependent phosphatases"/>
    <property type="match status" value="1"/>
</dbReference>
<dbReference type="Pfam" id="PF00149">
    <property type="entry name" value="Metallophos"/>
    <property type="match status" value="1"/>
</dbReference>
<dbReference type="PANTHER" id="PTHR30337">
    <property type="entry name" value="COMPONENT OF ATP-DEPENDENT DSDNA EXONUCLEASE"/>
    <property type="match status" value="1"/>
</dbReference>
<reference evidence="2" key="1">
    <citation type="journal article" date="2013" name="Int. J. Syst. Evol. Microbiol.">
        <title>Polycladomyces abyssicola gen. nov., sp. nov., a thermophilic filamentous bacterium isolated from hemipelagic sediment.</title>
        <authorList>
            <person name="Tsubouchi T."/>
            <person name="Shimane Y."/>
            <person name="Mori K."/>
            <person name="Usui K."/>
            <person name="Hiraki T."/>
            <person name="Tame A."/>
            <person name="Uematsu K."/>
            <person name="Maruyama T."/>
            <person name="Hatada Y."/>
        </authorList>
    </citation>
    <scope>NUCLEOTIDE SEQUENCE</scope>
    <source>
        <strain evidence="2">JIR-001</strain>
    </source>
</reference>
<evidence type="ECO:0000313" key="2">
    <source>
        <dbReference type="EMBL" id="BCU82011.1"/>
    </source>
</evidence>
<keyword evidence="2" id="KW-0540">Nuclease</keyword>
<dbReference type="KEGG" id="pabs:JIR001_17940"/>
<dbReference type="PANTHER" id="PTHR30337:SF0">
    <property type="entry name" value="NUCLEASE SBCCD SUBUNIT D"/>
    <property type="match status" value="1"/>
</dbReference>
<dbReference type="InterPro" id="IPR050535">
    <property type="entry name" value="DNA_Repair-Maintenance_Comp"/>
</dbReference>
<dbReference type="RefSeq" id="WP_212772404.1">
    <property type="nucleotide sequence ID" value="NZ_AP024601.1"/>
</dbReference>
<dbReference type="InterPro" id="IPR029052">
    <property type="entry name" value="Metallo-depent_PP-like"/>
</dbReference>
<feature type="domain" description="Calcineurin-like phosphoesterase" evidence="1">
    <location>
        <begin position="1"/>
        <end position="197"/>
    </location>
</feature>
<reference evidence="2" key="2">
    <citation type="journal article" date="2021" name="Microbiol. Resour. Announc.">
        <title>Complete Genome Sequence of Polycladomyces abyssicola JIR-001T, Isolated from Hemipelagic Sediment in Deep Seawater.</title>
        <authorList>
            <person name="Tsubouchi T."/>
            <person name="Kaneko Y."/>
        </authorList>
    </citation>
    <scope>NUCLEOTIDE SEQUENCE</scope>
    <source>
        <strain evidence="2">JIR-001</strain>
    </source>
</reference>
<evidence type="ECO:0000259" key="1">
    <source>
        <dbReference type="Pfam" id="PF00149"/>
    </source>
</evidence>
<dbReference type="Proteomes" id="UP000677436">
    <property type="component" value="Chromosome"/>
</dbReference>
<accession>A0A8D5UGF9</accession>